<dbReference type="GO" id="GO:0005829">
    <property type="term" value="C:cytosol"/>
    <property type="evidence" value="ECO:0007669"/>
    <property type="project" value="TreeGrafter"/>
</dbReference>
<name>A0A518BCH7_9BACT</name>
<dbReference type="PANTHER" id="PTHR11712:SF336">
    <property type="entry name" value="3-OXOACYL-[ACYL-CARRIER-PROTEIN] SYNTHASE, MITOCHONDRIAL"/>
    <property type="match status" value="1"/>
</dbReference>
<dbReference type="PANTHER" id="PTHR11712">
    <property type="entry name" value="POLYKETIDE SYNTHASE-RELATED"/>
    <property type="match status" value="1"/>
</dbReference>
<evidence type="ECO:0000256" key="5">
    <source>
        <dbReference type="ARBA" id="ARBA00022516"/>
    </source>
</evidence>
<dbReference type="InterPro" id="IPR018201">
    <property type="entry name" value="Ketoacyl_synth_AS"/>
</dbReference>
<dbReference type="AlphaFoldDB" id="A0A518BCH7"/>
<evidence type="ECO:0000256" key="9">
    <source>
        <dbReference type="ARBA" id="ARBA00023160"/>
    </source>
</evidence>
<keyword evidence="5 11" id="KW-0444">Lipid biosynthesis</keyword>
<evidence type="ECO:0000256" key="12">
    <source>
        <dbReference type="PIRSR" id="PIRSR000447-1"/>
    </source>
</evidence>
<dbReference type="EC" id="2.3.1.179" evidence="3 11"/>
<comment type="function">
    <text evidence="11">Involved in the type II fatty acid elongation cycle. Catalyzes the elongation of a wide range of acyl-ACP by the addition of two carbons from malonyl-ACP to an acyl acceptor. Can efficiently catalyze the conversion of palmitoleoyl-ACP (cis-hexadec-9-enoyl-ACP) to cis-vaccenoyl-ACP (cis-octadec-11-enoyl-ACP), an essential step in the thermal regulation of fatty acid composition.</text>
</comment>
<dbReference type="CDD" id="cd00834">
    <property type="entry name" value="KAS_I_II"/>
    <property type="match status" value="1"/>
</dbReference>
<evidence type="ECO:0000256" key="6">
    <source>
        <dbReference type="ARBA" id="ARBA00022679"/>
    </source>
</evidence>
<organism evidence="15 16">
    <name type="scientific">Kolteria novifilia</name>
    <dbReference type="NCBI Taxonomy" id="2527975"/>
    <lineage>
        <taxon>Bacteria</taxon>
        <taxon>Pseudomonadati</taxon>
        <taxon>Planctomycetota</taxon>
        <taxon>Planctomycetia</taxon>
        <taxon>Kolteriales</taxon>
        <taxon>Kolteriaceae</taxon>
        <taxon>Kolteria</taxon>
    </lineage>
</organism>
<evidence type="ECO:0000256" key="7">
    <source>
        <dbReference type="ARBA" id="ARBA00022832"/>
    </source>
</evidence>
<dbReference type="InterPro" id="IPR017568">
    <property type="entry name" value="3-oxoacyl-ACP_synth-2"/>
</dbReference>
<dbReference type="NCBIfam" id="TIGR03150">
    <property type="entry name" value="fabF"/>
    <property type="match status" value="1"/>
</dbReference>
<dbReference type="Pfam" id="PF00109">
    <property type="entry name" value="ketoacyl-synt"/>
    <property type="match status" value="1"/>
</dbReference>
<evidence type="ECO:0000256" key="3">
    <source>
        <dbReference type="ARBA" id="ARBA00012356"/>
    </source>
</evidence>
<dbReference type="InterPro" id="IPR014031">
    <property type="entry name" value="Ketoacyl_synth_C"/>
</dbReference>
<evidence type="ECO:0000259" key="14">
    <source>
        <dbReference type="PROSITE" id="PS52004"/>
    </source>
</evidence>
<dbReference type="PROSITE" id="PS52004">
    <property type="entry name" value="KS3_2"/>
    <property type="match status" value="1"/>
</dbReference>
<comment type="similarity">
    <text evidence="2 11 13">Belongs to the thiolase-like superfamily. Beta-ketoacyl-ACP synthases family.</text>
</comment>
<feature type="domain" description="Ketosynthase family 3 (KS3)" evidence="14">
    <location>
        <begin position="1"/>
        <end position="406"/>
    </location>
</feature>
<evidence type="ECO:0000256" key="11">
    <source>
        <dbReference type="PIRNR" id="PIRNR000447"/>
    </source>
</evidence>
<dbReference type="Pfam" id="PF02801">
    <property type="entry name" value="Ketoacyl-synt_C"/>
    <property type="match status" value="1"/>
</dbReference>
<comment type="catalytic activity">
    <reaction evidence="11">
        <text>a fatty acyl-[ACP] + malonyl-[ACP] + H(+) = a 3-oxoacyl-[ACP] + holo-[ACP] + CO2</text>
        <dbReference type="Rhea" id="RHEA:22836"/>
        <dbReference type="Rhea" id="RHEA-COMP:9623"/>
        <dbReference type="Rhea" id="RHEA-COMP:9685"/>
        <dbReference type="Rhea" id="RHEA-COMP:9916"/>
        <dbReference type="Rhea" id="RHEA-COMP:14125"/>
        <dbReference type="ChEBI" id="CHEBI:15378"/>
        <dbReference type="ChEBI" id="CHEBI:16526"/>
        <dbReference type="ChEBI" id="CHEBI:64479"/>
        <dbReference type="ChEBI" id="CHEBI:78449"/>
        <dbReference type="ChEBI" id="CHEBI:78776"/>
        <dbReference type="ChEBI" id="CHEBI:138651"/>
    </reaction>
</comment>
<dbReference type="InterPro" id="IPR014030">
    <property type="entry name" value="Ketoacyl_synth_N"/>
</dbReference>
<dbReference type="PIRSF" id="PIRSF000447">
    <property type="entry name" value="KAS_II"/>
    <property type="match status" value="1"/>
</dbReference>
<dbReference type="NCBIfam" id="NF005589">
    <property type="entry name" value="PRK07314.1"/>
    <property type="match status" value="1"/>
</dbReference>
<keyword evidence="9 11" id="KW-0275">Fatty acid biosynthesis</keyword>
<keyword evidence="8" id="KW-0443">Lipid metabolism</keyword>
<dbReference type="GO" id="GO:0004315">
    <property type="term" value="F:3-oxoacyl-[acyl-carrier-protein] synthase activity"/>
    <property type="evidence" value="ECO:0007669"/>
    <property type="project" value="UniProtKB-UniRule"/>
</dbReference>
<dbReference type="InterPro" id="IPR016039">
    <property type="entry name" value="Thiolase-like"/>
</dbReference>
<comment type="pathway">
    <text evidence="1 11">Lipid metabolism; fatty acid biosynthesis.</text>
</comment>
<sequence>MVITGMAVLTALGSDLKSFWHSLCDGRSGIGPIDLFDTSDYKTRFGGQIKDFDSTPIIDARDQKRLDRFAKFAVVAAAHAVDDSGIDFGAENPSRAGVIIGTGVGGLWEIEDAHKKLARGPDRLSPIMIPRMMANSAPGELSKRYGIQGPTWAVSTACASASNAIGDAFRAIQRGDVDIMLTGGSEAAITPLSLGGFSAMRALSQRNDTPTEASRPFSRDRDGFVLSEGAGIVILEEYEHARARDAKIYAEILGFGSTSDAYHTVKPDPEGRGAANAMRTALFDAGVTPGHIDYVNAHGTSTPPGDLAETVALKSVYKERATDGLSISSTKSQLGHLLGASGGVETVVTVLSLYYGVLPPTINLNDPDPECNLDYVPHTAREIPARYAMSNSFGFGGHNATMVLCALDGIPRRYAQQAA</sequence>
<dbReference type="EMBL" id="CP036279">
    <property type="protein sequence ID" value="QDU64669.1"/>
    <property type="molecule type" value="Genomic_DNA"/>
</dbReference>
<evidence type="ECO:0000256" key="10">
    <source>
        <dbReference type="ARBA" id="ARBA00023315"/>
    </source>
</evidence>
<dbReference type="InterPro" id="IPR000794">
    <property type="entry name" value="Beta-ketoacyl_synthase"/>
</dbReference>
<evidence type="ECO:0000256" key="8">
    <source>
        <dbReference type="ARBA" id="ARBA00023098"/>
    </source>
</evidence>
<dbReference type="GO" id="GO:0006633">
    <property type="term" value="P:fatty acid biosynthetic process"/>
    <property type="evidence" value="ECO:0007669"/>
    <property type="project" value="UniProtKB-UniRule"/>
</dbReference>
<feature type="active site" description="For beta-ketoacyl synthase activity" evidence="12">
    <location>
        <position position="158"/>
    </location>
</feature>
<evidence type="ECO:0000313" key="16">
    <source>
        <dbReference type="Proteomes" id="UP000317093"/>
    </source>
</evidence>
<dbReference type="Proteomes" id="UP000317093">
    <property type="component" value="Chromosome"/>
</dbReference>
<gene>
    <name evidence="15" type="primary">fabF_8</name>
    <name evidence="15" type="ORF">Pan216_55600</name>
</gene>
<comment type="catalytic activity">
    <reaction evidence="11">
        <text>(9Z)-hexadecenoyl-[ACP] + malonyl-[ACP] + H(+) = 3-oxo-(11Z)-octadecenoyl-[ACP] + holo-[ACP] + CO2</text>
        <dbReference type="Rhea" id="RHEA:55040"/>
        <dbReference type="Rhea" id="RHEA-COMP:9623"/>
        <dbReference type="Rhea" id="RHEA-COMP:9685"/>
        <dbReference type="Rhea" id="RHEA-COMP:10800"/>
        <dbReference type="Rhea" id="RHEA-COMP:14074"/>
        <dbReference type="ChEBI" id="CHEBI:15378"/>
        <dbReference type="ChEBI" id="CHEBI:16526"/>
        <dbReference type="ChEBI" id="CHEBI:64479"/>
        <dbReference type="ChEBI" id="CHEBI:78449"/>
        <dbReference type="ChEBI" id="CHEBI:83989"/>
        <dbReference type="ChEBI" id="CHEBI:138538"/>
        <dbReference type="EC" id="2.3.1.179"/>
    </reaction>
</comment>
<evidence type="ECO:0000256" key="13">
    <source>
        <dbReference type="RuleBase" id="RU003694"/>
    </source>
</evidence>
<dbReference type="InterPro" id="IPR020841">
    <property type="entry name" value="PKS_Beta-ketoAc_synthase_dom"/>
</dbReference>
<evidence type="ECO:0000313" key="15">
    <source>
        <dbReference type="EMBL" id="QDU64669.1"/>
    </source>
</evidence>
<keyword evidence="10 11" id="KW-0012">Acyltransferase</keyword>
<dbReference type="KEGG" id="knv:Pan216_55600"/>
<keyword evidence="7" id="KW-0276">Fatty acid metabolism</keyword>
<dbReference type="Gene3D" id="3.40.47.10">
    <property type="match status" value="1"/>
</dbReference>
<dbReference type="FunFam" id="3.40.47.10:FF:000009">
    <property type="entry name" value="3-oxoacyl-[acyl-carrier-protein] synthase 2"/>
    <property type="match status" value="1"/>
</dbReference>
<keyword evidence="16" id="KW-1185">Reference proteome</keyword>
<evidence type="ECO:0000256" key="4">
    <source>
        <dbReference type="ARBA" id="ARBA00014657"/>
    </source>
</evidence>
<proteinExistence type="inferred from homology"/>
<dbReference type="UniPathway" id="UPA00094"/>
<protein>
    <recommendedName>
        <fullName evidence="4 11">3-oxoacyl-[acyl-carrier-protein] synthase 2</fullName>
        <ecNumber evidence="3 11">2.3.1.179</ecNumber>
    </recommendedName>
</protein>
<reference evidence="15 16" key="1">
    <citation type="submission" date="2019-02" db="EMBL/GenBank/DDBJ databases">
        <title>Deep-cultivation of Planctomycetes and their phenomic and genomic characterization uncovers novel biology.</title>
        <authorList>
            <person name="Wiegand S."/>
            <person name="Jogler M."/>
            <person name="Boedeker C."/>
            <person name="Pinto D."/>
            <person name="Vollmers J."/>
            <person name="Rivas-Marin E."/>
            <person name="Kohn T."/>
            <person name="Peeters S.H."/>
            <person name="Heuer A."/>
            <person name="Rast P."/>
            <person name="Oberbeckmann S."/>
            <person name="Bunk B."/>
            <person name="Jeske O."/>
            <person name="Meyerdierks A."/>
            <person name="Storesund J.E."/>
            <person name="Kallscheuer N."/>
            <person name="Luecker S."/>
            <person name="Lage O.M."/>
            <person name="Pohl T."/>
            <person name="Merkel B.J."/>
            <person name="Hornburger P."/>
            <person name="Mueller R.-W."/>
            <person name="Bruemmer F."/>
            <person name="Labrenz M."/>
            <person name="Spormann A.M."/>
            <person name="Op den Camp H."/>
            <person name="Overmann J."/>
            <person name="Amann R."/>
            <person name="Jetten M.S.M."/>
            <person name="Mascher T."/>
            <person name="Medema M.H."/>
            <person name="Devos D.P."/>
            <person name="Kaster A.-K."/>
            <person name="Ovreas L."/>
            <person name="Rohde M."/>
            <person name="Galperin M.Y."/>
            <person name="Jogler C."/>
        </authorList>
    </citation>
    <scope>NUCLEOTIDE SEQUENCE [LARGE SCALE GENOMIC DNA]</scope>
    <source>
        <strain evidence="15 16">Pan216</strain>
    </source>
</reference>
<dbReference type="SUPFAM" id="SSF53901">
    <property type="entry name" value="Thiolase-like"/>
    <property type="match status" value="2"/>
</dbReference>
<dbReference type="PROSITE" id="PS00606">
    <property type="entry name" value="KS3_1"/>
    <property type="match status" value="1"/>
</dbReference>
<keyword evidence="6 11" id="KW-0808">Transferase</keyword>
<accession>A0A518BCH7</accession>
<dbReference type="SMART" id="SM00825">
    <property type="entry name" value="PKS_KS"/>
    <property type="match status" value="1"/>
</dbReference>
<evidence type="ECO:0000256" key="2">
    <source>
        <dbReference type="ARBA" id="ARBA00008467"/>
    </source>
</evidence>
<evidence type="ECO:0000256" key="1">
    <source>
        <dbReference type="ARBA" id="ARBA00005194"/>
    </source>
</evidence>